<dbReference type="RefSeq" id="WP_044838970.1">
    <property type="nucleotide sequence ID" value="NZ_CP059733.1"/>
</dbReference>
<keyword evidence="1" id="KW-0732">Signal</keyword>
<gene>
    <name evidence="2" type="ORF">SG34_005035</name>
</gene>
<dbReference type="KEGG" id="tvd:SG34_005035"/>
<dbReference type="AlphaFoldDB" id="A0AAE9Z4T7"/>
<dbReference type="EMBL" id="CP059733">
    <property type="protein sequence ID" value="WDE06292.1"/>
    <property type="molecule type" value="Genomic_DNA"/>
</dbReference>
<feature type="chain" id="PRO_5042191547" evidence="1">
    <location>
        <begin position="27"/>
        <end position="178"/>
    </location>
</feature>
<keyword evidence="3" id="KW-1185">Reference proteome</keyword>
<protein>
    <submittedName>
        <fullName evidence="2">DUF3421 domain-containing protein</fullName>
    </submittedName>
</protein>
<organism evidence="2 3">
    <name type="scientific">Thalassomonas viridans</name>
    <dbReference type="NCBI Taxonomy" id="137584"/>
    <lineage>
        <taxon>Bacteria</taxon>
        <taxon>Pseudomonadati</taxon>
        <taxon>Pseudomonadota</taxon>
        <taxon>Gammaproteobacteria</taxon>
        <taxon>Alteromonadales</taxon>
        <taxon>Colwelliaceae</taxon>
        <taxon>Thalassomonas</taxon>
    </lineage>
</organism>
<dbReference type="PANTHER" id="PTHR31649:SF1">
    <property type="entry name" value="FARNESOIC ACID O-METHYL TRANSFERASE DOMAIN-CONTAINING PROTEIN"/>
    <property type="match status" value="1"/>
</dbReference>
<proteinExistence type="predicted"/>
<dbReference type="InterPro" id="IPR006616">
    <property type="entry name" value="DM9_repeat"/>
</dbReference>
<evidence type="ECO:0000256" key="1">
    <source>
        <dbReference type="SAM" id="SignalP"/>
    </source>
</evidence>
<reference evidence="2 3" key="2">
    <citation type="journal article" date="2022" name="Mar. Drugs">
        <title>Bioassay-Guided Fractionation Leads to the Detection of Cholic Acid Generated by the Rare Thalassomonas sp.</title>
        <authorList>
            <person name="Pheiffer F."/>
            <person name="Schneider Y.K."/>
            <person name="Hansen E.H."/>
            <person name="Andersen J.H."/>
            <person name="Isaksson J."/>
            <person name="Busche T."/>
            <person name="R C."/>
            <person name="Kalinowski J."/>
            <person name="Zyl L.V."/>
            <person name="Trindade M."/>
        </authorList>
    </citation>
    <scope>NUCLEOTIDE SEQUENCE [LARGE SCALE GENOMIC DNA]</scope>
    <source>
        <strain evidence="2 3">XOM25</strain>
    </source>
</reference>
<dbReference type="SMART" id="SM00696">
    <property type="entry name" value="DM9"/>
    <property type="match status" value="1"/>
</dbReference>
<dbReference type="Proteomes" id="UP000032352">
    <property type="component" value="Chromosome"/>
</dbReference>
<reference evidence="2 3" key="1">
    <citation type="journal article" date="2015" name="Genome Announc.">
        <title>Draft Genome Sequences of Marine Isolates of Thalassomonas viridans and Thalassomonas actiniarum.</title>
        <authorList>
            <person name="Olonade I."/>
            <person name="van Zyl L.J."/>
            <person name="Trindade M."/>
        </authorList>
    </citation>
    <scope>NUCLEOTIDE SEQUENCE [LARGE SCALE GENOMIC DNA]</scope>
    <source>
        <strain evidence="2 3">XOM25</strain>
    </source>
</reference>
<evidence type="ECO:0000313" key="3">
    <source>
        <dbReference type="Proteomes" id="UP000032352"/>
    </source>
</evidence>
<accession>A0AAE9Z4T7</accession>
<dbReference type="Pfam" id="PF11901">
    <property type="entry name" value="DM9"/>
    <property type="match status" value="1"/>
</dbReference>
<name>A0AAE9Z4T7_9GAMM</name>
<dbReference type="PANTHER" id="PTHR31649">
    <property type="entry name" value="AGAP009604-PA"/>
    <property type="match status" value="1"/>
</dbReference>
<feature type="signal peptide" evidence="1">
    <location>
        <begin position="1"/>
        <end position="26"/>
    </location>
</feature>
<sequence length="178" mass="19854">MKPITSMVGKMALTLAMVTSAQVASAAKWVPYADAIQSDMISSRATPNGNFLTIDVYVCRDKGGIPGEGNFSHPYGVDEYCLIPWVSKAYVNYDFDVLVLEPGDNPRWVDYKAGNIHPVYYGAFNAGTASDGATRYICRTKGSSQHLGYYIHEHQKCYFPYGNNQYSTHDMQILVDIW</sequence>
<evidence type="ECO:0000313" key="2">
    <source>
        <dbReference type="EMBL" id="WDE06292.1"/>
    </source>
</evidence>